<reference evidence="13" key="1">
    <citation type="submission" date="2016-11" db="EMBL/GenBank/DDBJ databases">
        <authorList>
            <person name="Varghese N."/>
            <person name="Submissions S."/>
        </authorList>
    </citation>
    <scope>NUCLEOTIDE SEQUENCE [LARGE SCALE GENOMIC DNA]</scope>
    <source>
        <strain evidence="13">DSM 3071</strain>
    </source>
</reference>
<dbReference type="Proteomes" id="UP000184278">
    <property type="component" value="Unassembled WGS sequence"/>
</dbReference>
<keyword evidence="6 10" id="KW-1133">Transmembrane helix</keyword>
<dbReference type="EMBL" id="FQXK01000003">
    <property type="protein sequence ID" value="SHH04802.1"/>
    <property type="molecule type" value="Genomic_DNA"/>
</dbReference>
<evidence type="ECO:0000313" key="13">
    <source>
        <dbReference type="Proteomes" id="UP000184278"/>
    </source>
</evidence>
<comment type="caution">
    <text evidence="10">Lacks conserved residue(s) required for the propagation of feature annotation.</text>
</comment>
<dbReference type="InterPro" id="IPR018303">
    <property type="entry name" value="ATPase_P-typ_P_site"/>
</dbReference>
<dbReference type="SFLD" id="SFLDS00003">
    <property type="entry name" value="Haloacid_Dehalogenase"/>
    <property type="match status" value="1"/>
</dbReference>
<accession>A0A1M5PST0</accession>
<feature type="domain" description="P-type ATPase A" evidence="11">
    <location>
        <begin position="194"/>
        <end position="294"/>
    </location>
</feature>
<dbReference type="GO" id="GO:0005886">
    <property type="term" value="C:plasma membrane"/>
    <property type="evidence" value="ECO:0007669"/>
    <property type="project" value="UniProtKB-SubCell"/>
</dbReference>
<dbReference type="Pfam" id="PF00702">
    <property type="entry name" value="Hydrolase"/>
    <property type="match status" value="1"/>
</dbReference>
<gene>
    <name evidence="12" type="ORF">SAMN02745229_00085</name>
</gene>
<keyword evidence="3" id="KW-0104">Cadmium</keyword>
<dbReference type="AlphaFoldDB" id="A0A1M5PST0"/>
<keyword evidence="10" id="KW-0067">ATP-binding</keyword>
<dbReference type="InterPro" id="IPR027256">
    <property type="entry name" value="P-typ_ATPase_IB"/>
</dbReference>
<dbReference type="SUPFAM" id="SSF81653">
    <property type="entry name" value="Calcium ATPase, transduction domain A"/>
    <property type="match status" value="1"/>
</dbReference>
<sequence length="707" mass="77648">MKIVIKHEISGRIRFSMPKRRFSFEEADRLQYYLLSLDGVEKAIVYERSADAVVVYTGDRDKLLSLITKFDAESEDIKALVPENTGRELMASYKEKLLTNVVVHYGCKAFLPSPIKRIKAIVMATKFIYKGLVSLFKHRKLEVSVLDATAITVSLLTGDYETASSVMFLLGVGDLLEEWTHKKSVDDLARSMALKSDKVWLKKDGIEVQVPISQIVPGDQISVRVGSVIPLDGTVISGEAMVNQATLTGEGIPVEKKEGAYVYAGTVIEEGDIVLKVEKASGATRYEKIIRMIEESEQLKSGVESRAEHLADRLVPYTLGGTALAYLLTRNVTKALSVLMVDFSCALKLSMPVTVLSAMRECQDNHLTVKGGKFLEAIADADTIVFDKTGTLTMATPKVVDVVTFSGNDKDEMLRIAACLEEHYPHSIANAVVAEAANRGLEHNEMHSKVEYVVAHGIASNIDGQKVVIGSWHFVMEDEKCIIPEGEEEKLDNISKQYSRLFLAIGGKLSAVICLEDPLRPEAPDVIKKLHKAGFKNIVMMTGDSKHTAKRVAKKVGVDAYYAEVLPEEKAGFVQKEREKGHTVVMIGDGINDSPALSEADCGIAISEGAQLARQIADVMISEDDLYKLITLKELSVLLMKRIRFNYRFVVSFNMGLIGLGLLGTIAPATSAMLHNGSTIALGLHSMTNLKNDASDKSNSEKEVFVR</sequence>
<dbReference type="OrthoDB" id="9813266at2"/>
<dbReference type="SFLD" id="SFLDF00027">
    <property type="entry name" value="p-type_atpase"/>
    <property type="match status" value="1"/>
</dbReference>
<dbReference type="SMR" id="A0A1M5PST0"/>
<dbReference type="Gene3D" id="3.40.1110.10">
    <property type="entry name" value="Calcium-transporting ATPase, cytoplasmic domain N"/>
    <property type="match status" value="1"/>
</dbReference>
<dbReference type="PANTHER" id="PTHR48085">
    <property type="entry name" value="CADMIUM/ZINC-TRANSPORTING ATPASE HMA2-RELATED"/>
    <property type="match status" value="1"/>
</dbReference>
<protein>
    <recommendedName>
        <fullName evidence="8">Cd(2+)-exporting ATPase</fullName>
        <ecNumber evidence="8">7.2.2.21</ecNumber>
    </recommendedName>
</protein>
<keyword evidence="4 10" id="KW-0812">Transmembrane</keyword>
<keyword evidence="10" id="KW-0547">Nucleotide-binding</keyword>
<dbReference type="InterPro" id="IPR044492">
    <property type="entry name" value="P_typ_ATPase_HD_dom"/>
</dbReference>
<dbReference type="SUPFAM" id="SSF56784">
    <property type="entry name" value="HAD-like"/>
    <property type="match status" value="1"/>
</dbReference>
<dbReference type="InterPro" id="IPR059000">
    <property type="entry name" value="ATPase_P-type_domA"/>
</dbReference>
<evidence type="ECO:0000256" key="5">
    <source>
        <dbReference type="ARBA" id="ARBA00022967"/>
    </source>
</evidence>
<proteinExistence type="inferred from homology"/>
<keyword evidence="7 10" id="KW-0472">Membrane</keyword>
<evidence type="ECO:0000256" key="3">
    <source>
        <dbReference type="ARBA" id="ARBA00022539"/>
    </source>
</evidence>
<evidence type="ECO:0000256" key="4">
    <source>
        <dbReference type="ARBA" id="ARBA00022692"/>
    </source>
</evidence>
<name>A0A1M5PST0_BUTFI</name>
<keyword evidence="13" id="KW-1185">Reference proteome</keyword>
<dbReference type="GeneID" id="89509177"/>
<keyword evidence="5" id="KW-1278">Translocase</keyword>
<dbReference type="Gene3D" id="2.70.150.10">
    <property type="entry name" value="Calcium-transporting ATPase, cytoplasmic transduction domain A"/>
    <property type="match status" value="1"/>
</dbReference>
<dbReference type="STRING" id="1121131.SAMN02745229_00085"/>
<dbReference type="EC" id="7.2.2.21" evidence="8"/>
<dbReference type="Gene3D" id="3.40.50.1000">
    <property type="entry name" value="HAD superfamily/HAD-like"/>
    <property type="match status" value="1"/>
</dbReference>
<dbReference type="PROSITE" id="PS00154">
    <property type="entry name" value="ATPASE_E1_E2"/>
    <property type="match status" value="1"/>
</dbReference>
<comment type="catalytic activity">
    <reaction evidence="9">
        <text>Cd(2+)(in) + ATP + H2O = Cd(2+)(out) + ADP + phosphate + H(+)</text>
        <dbReference type="Rhea" id="RHEA:12132"/>
        <dbReference type="ChEBI" id="CHEBI:15377"/>
        <dbReference type="ChEBI" id="CHEBI:15378"/>
        <dbReference type="ChEBI" id="CHEBI:30616"/>
        <dbReference type="ChEBI" id="CHEBI:43474"/>
        <dbReference type="ChEBI" id="CHEBI:48775"/>
        <dbReference type="ChEBI" id="CHEBI:456216"/>
        <dbReference type="EC" id="7.2.2.21"/>
    </reaction>
</comment>
<evidence type="ECO:0000256" key="8">
    <source>
        <dbReference type="ARBA" id="ARBA00039103"/>
    </source>
</evidence>
<dbReference type="GO" id="GO:0016887">
    <property type="term" value="F:ATP hydrolysis activity"/>
    <property type="evidence" value="ECO:0007669"/>
    <property type="project" value="InterPro"/>
</dbReference>
<dbReference type="InterPro" id="IPR023299">
    <property type="entry name" value="ATPase_P-typ_cyto_dom_N"/>
</dbReference>
<evidence type="ECO:0000259" key="11">
    <source>
        <dbReference type="Pfam" id="PF00122"/>
    </source>
</evidence>
<evidence type="ECO:0000256" key="9">
    <source>
        <dbReference type="ARBA" id="ARBA00049338"/>
    </source>
</evidence>
<dbReference type="NCBIfam" id="TIGR01525">
    <property type="entry name" value="ATPase-IB_hvy"/>
    <property type="match status" value="1"/>
</dbReference>
<dbReference type="PRINTS" id="PR00119">
    <property type="entry name" value="CATATPASE"/>
</dbReference>
<dbReference type="PANTHER" id="PTHR48085:SF5">
    <property type="entry name" value="CADMIUM_ZINC-TRANSPORTING ATPASE HMA4-RELATED"/>
    <property type="match status" value="1"/>
</dbReference>
<dbReference type="InterPro" id="IPR051014">
    <property type="entry name" value="Cation_Transport_ATPase_IB"/>
</dbReference>
<evidence type="ECO:0000256" key="10">
    <source>
        <dbReference type="RuleBase" id="RU362081"/>
    </source>
</evidence>
<dbReference type="SFLD" id="SFLDG00002">
    <property type="entry name" value="C1.7:_P-type_atpase_like"/>
    <property type="match status" value="1"/>
</dbReference>
<evidence type="ECO:0000256" key="1">
    <source>
        <dbReference type="ARBA" id="ARBA00004141"/>
    </source>
</evidence>
<dbReference type="GO" id="GO:0005524">
    <property type="term" value="F:ATP binding"/>
    <property type="evidence" value="ECO:0007669"/>
    <property type="project" value="UniProtKB-UniRule"/>
</dbReference>
<dbReference type="Pfam" id="PF00122">
    <property type="entry name" value="E1-E2_ATPase"/>
    <property type="match status" value="1"/>
</dbReference>
<comment type="similarity">
    <text evidence="2 10">Belongs to the cation transport ATPase (P-type) (TC 3.A.3) family. Type IB subfamily.</text>
</comment>
<dbReference type="NCBIfam" id="TIGR01494">
    <property type="entry name" value="ATPase_P-type"/>
    <property type="match status" value="1"/>
</dbReference>
<evidence type="ECO:0000313" key="12">
    <source>
        <dbReference type="EMBL" id="SHH04802.1"/>
    </source>
</evidence>
<dbReference type="GO" id="GO:0008551">
    <property type="term" value="F:P-type cadmium transporter activity"/>
    <property type="evidence" value="ECO:0007669"/>
    <property type="project" value="UniProtKB-EC"/>
</dbReference>
<organism evidence="12 13">
    <name type="scientific">Butyrivibrio fibrisolvens DSM 3071</name>
    <dbReference type="NCBI Taxonomy" id="1121131"/>
    <lineage>
        <taxon>Bacteria</taxon>
        <taxon>Bacillati</taxon>
        <taxon>Bacillota</taxon>
        <taxon>Clostridia</taxon>
        <taxon>Lachnospirales</taxon>
        <taxon>Lachnospiraceae</taxon>
        <taxon>Butyrivibrio</taxon>
    </lineage>
</organism>
<keyword evidence="10" id="KW-1003">Cell membrane</keyword>
<evidence type="ECO:0000256" key="7">
    <source>
        <dbReference type="ARBA" id="ARBA00023136"/>
    </source>
</evidence>
<dbReference type="InterPro" id="IPR001757">
    <property type="entry name" value="P_typ_ATPase"/>
</dbReference>
<feature type="transmembrane region" description="Helical" evidence="10">
    <location>
        <begin position="649"/>
        <end position="669"/>
    </location>
</feature>
<comment type="subcellular location">
    <subcellularLocation>
        <location evidence="10">Cell membrane</location>
    </subcellularLocation>
    <subcellularLocation>
        <location evidence="1">Membrane</location>
        <topology evidence="1">Multi-pass membrane protein</topology>
    </subcellularLocation>
</comment>
<evidence type="ECO:0000256" key="2">
    <source>
        <dbReference type="ARBA" id="ARBA00006024"/>
    </source>
</evidence>
<dbReference type="InterPro" id="IPR023214">
    <property type="entry name" value="HAD_sf"/>
</dbReference>
<keyword evidence="10" id="KW-0479">Metal-binding</keyword>
<dbReference type="GO" id="GO:0046872">
    <property type="term" value="F:metal ion binding"/>
    <property type="evidence" value="ECO:0007669"/>
    <property type="project" value="UniProtKB-KW"/>
</dbReference>
<evidence type="ECO:0000256" key="6">
    <source>
        <dbReference type="ARBA" id="ARBA00022989"/>
    </source>
</evidence>
<dbReference type="RefSeq" id="WP_073384606.1">
    <property type="nucleotide sequence ID" value="NZ_FQXK01000003.1"/>
</dbReference>
<dbReference type="InterPro" id="IPR008250">
    <property type="entry name" value="ATPase_P-typ_transduc_dom_A_sf"/>
</dbReference>
<dbReference type="InterPro" id="IPR036412">
    <property type="entry name" value="HAD-like_sf"/>
</dbReference>